<gene>
    <name evidence="1" type="ORF">NQ176_g5168</name>
</gene>
<reference evidence="1" key="1">
    <citation type="submission" date="2022-08" db="EMBL/GenBank/DDBJ databases">
        <title>Genome Sequence of Lecanicillium fungicola.</title>
        <authorList>
            <person name="Buettner E."/>
        </authorList>
    </citation>
    <scope>NUCLEOTIDE SEQUENCE</scope>
    <source>
        <strain evidence="1">Babe33</strain>
    </source>
</reference>
<dbReference type="Proteomes" id="UP001143910">
    <property type="component" value="Unassembled WGS sequence"/>
</dbReference>
<name>A0ACC1NB19_9HYPO</name>
<evidence type="ECO:0000313" key="1">
    <source>
        <dbReference type="EMBL" id="KAJ2976051.1"/>
    </source>
</evidence>
<proteinExistence type="predicted"/>
<accession>A0ACC1NB19</accession>
<sequence length="346" mass="38831">MLTFGFSLRQALRGQKLTVLQLLRTGYGILKEERLCSHKTLTESNGPSINDRNLLFASANVFLSRIAMQAFMLVKGVDANLAGLVAEILDSEESAWKEKPTFHSLGQAHHAINILRLDLERYDQSGVGMVPTKLRWWISAFETFKKDYADQLTSRQSRKTVALMELQIRFVCVEAKVFDSPPGIEEDPLKWDAYTDSFREMMAYAEAAVALDGEDNGPYLIKNPQFHMHTGLGPVLYGIIHKCRDPMIRRQAISLMARSPRIEGLWDSEAVLAVALRAMTVEERGVAVTSSAEIPATARIRRIAVVPVCSGQERQADGNSYIIRYEIGRSWIWEGADRLINKASLS</sequence>
<protein>
    <submittedName>
        <fullName evidence="1">Uncharacterized protein</fullName>
    </submittedName>
</protein>
<dbReference type="EMBL" id="JANJQO010000627">
    <property type="protein sequence ID" value="KAJ2976051.1"/>
    <property type="molecule type" value="Genomic_DNA"/>
</dbReference>
<evidence type="ECO:0000313" key="2">
    <source>
        <dbReference type="Proteomes" id="UP001143910"/>
    </source>
</evidence>
<organism evidence="1 2">
    <name type="scientific">Zarea fungicola</name>
    <dbReference type="NCBI Taxonomy" id="93591"/>
    <lineage>
        <taxon>Eukaryota</taxon>
        <taxon>Fungi</taxon>
        <taxon>Dikarya</taxon>
        <taxon>Ascomycota</taxon>
        <taxon>Pezizomycotina</taxon>
        <taxon>Sordariomycetes</taxon>
        <taxon>Hypocreomycetidae</taxon>
        <taxon>Hypocreales</taxon>
        <taxon>Cordycipitaceae</taxon>
        <taxon>Zarea</taxon>
    </lineage>
</organism>
<comment type="caution">
    <text evidence="1">The sequence shown here is derived from an EMBL/GenBank/DDBJ whole genome shotgun (WGS) entry which is preliminary data.</text>
</comment>
<keyword evidence="2" id="KW-1185">Reference proteome</keyword>